<evidence type="ECO:0000313" key="6">
    <source>
        <dbReference type="Proteomes" id="UP000663852"/>
    </source>
</evidence>
<dbReference type="SUPFAM" id="SSF51735">
    <property type="entry name" value="NAD(P)-binding Rossmann-fold domains"/>
    <property type="match status" value="1"/>
</dbReference>
<comment type="caution">
    <text evidence="5">The sequence shown here is derived from an EMBL/GenBank/DDBJ whole genome shotgun (WGS) entry which is preliminary data.</text>
</comment>
<dbReference type="Pfam" id="PF13561">
    <property type="entry name" value="adh_short_C2"/>
    <property type="match status" value="1"/>
</dbReference>
<dbReference type="InterPro" id="IPR002347">
    <property type="entry name" value="SDR_fam"/>
</dbReference>
<dbReference type="Pfam" id="PF00106">
    <property type="entry name" value="adh_short"/>
    <property type="match status" value="1"/>
</dbReference>
<dbReference type="GO" id="GO:0016491">
    <property type="term" value="F:oxidoreductase activity"/>
    <property type="evidence" value="ECO:0007669"/>
    <property type="project" value="UniProtKB-KW"/>
</dbReference>
<dbReference type="Proteomes" id="UP000663852">
    <property type="component" value="Unassembled WGS sequence"/>
</dbReference>
<gene>
    <name evidence="5" type="ORF">EDS130_LOCUS33715</name>
</gene>
<dbReference type="InterPro" id="IPR036291">
    <property type="entry name" value="NAD(P)-bd_dom_sf"/>
</dbReference>
<dbReference type="PANTHER" id="PTHR43963">
    <property type="entry name" value="CARBONYL REDUCTASE 1-RELATED"/>
    <property type="match status" value="1"/>
</dbReference>
<sequence>MASTQQQRIILVTGANRGLGFEVVKKLVNQSNSNKDLILLGTRDLKRGQDAINQLGSPSNVHAFQLDTSSSDSIAQAANVIKQKYGGKLDILINNAGIVSMEQTLDAAREVFATNYYGVKLINQQLSPFIRENGRIVNVASEVGAWTLYDASVDLQNRYTSSSLTEEQLDALVKDFFSAIETNRLEEIGYRSKLPFQTYGVSKAALIALTRIEARSWSGAKGVLVVAVCPGYCDTDMNKGRPGTRPAAVGADSILHAALSPANELENGAFYQDGKKQAQALPCPMDLSKMSQH</sequence>
<proteinExistence type="inferred from homology"/>
<name>A0A815HVA9_ADIRI</name>
<evidence type="ECO:0000313" key="5">
    <source>
        <dbReference type="EMBL" id="CAF1359138.1"/>
    </source>
</evidence>
<evidence type="ECO:0000256" key="1">
    <source>
        <dbReference type="ARBA" id="ARBA00006484"/>
    </source>
</evidence>
<dbReference type="PANTHER" id="PTHR43963:SF6">
    <property type="entry name" value="CHAIN DEHYDROGENASE FAMILY PROTEIN, PUTATIVE (AFU_ORTHOLOGUE AFUA_3G15350)-RELATED"/>
    <property type="match status" value="1"/>
</dbReference>
<evidence type="ECO:0000256" key="2">
    <source>
        <dbReference type="ARBA" id="ARBA00022857"/>
    </source>
</evidence>
<dbReference type="AlphaFoldDB" id="A0A815HVA9"/>
<reference evidence="5" key="1">
    <citation type="submission" date="2021-02" db="EMBL/GenBank/DDBJ databases">
        <authorList>
            <person name="Nowell W R."/>
        </authorList>
    </citation>
    <scope>NUCLEOTIDE SEQUENCE</scope>
</reference>
<evidence type="ECO:0000256" key="3">
    <source>
        <dbReference type="ARBA" id="ARBA00023002"/>
    </source>
</evidence>
<dbReference type="OrthoDB" id="7289984at2759"/>
<keyword evidence="3" id="KW-0560">Oxidoreductase</keyword>
<keyword evidence="2" id="KW-0521">NADP</keyword>
<evidence type="ECO:0000256" key="4">
    <source>
        <dbReference type="RuleBase" id="RU000363"/>
    </source>
</evidence>
<dbReference type="PRINTS" id="PR00080">
    <property type="entry name" value="SDRFAMILY"/>
</dbReference>
<comment type="similarity">
    <text evidence="1 4">Belongs to the short-chain dehydrogenases/reductases (SDR) family.</text>
</comment>
<dbReference type="EMBL" id="CAJNOJ010000272">
    <property type="protein sequence ID" value="CAF1359138.1"/>
    <property type="molecule type" value="Genomic_DNA"/>
</dbReference>
<protein>
    <submittedName>
        <fullName evidence="5">Uncharacterized protein</fullName>
    </submittedName>
</protein>
<dbReference type="Gene3D" id="3.40.50.720">
    <property type="entry name" value="NAD(P)-binding Rossmann-like Domain"/>
    <property type="match status" value="1"/>
</dbReference>
<accession>A0A815HVA9</accession>
<organism evidence="5 6">
    <name type="scientific">Adineta ricciae</name>
    <name type="common">Rotifer</name>
    <dbReference type="NCBI Taxonomy" id="249248"/>
    <lineage>
        <taxon>Eukaryota</taxon>
        <taxon>Metazoa</taxon>
        <taxon>Spiralia</taxon>
        <taxon>Gnathifera</taxon>
        <taxon>Rotifera</taxon>
        <taxon>Eurotatoria</taxon>
        <taxon>Bdelloidea</taxon>
        <taxon>Adinetida</taxon>
        <taxon>Adinetidae</taxon>
        <taxon>Adineta</taxon>
    </lineage>
</organism>
<dbReference type="PRINTS" id="PR00081">
    <property type="entry name" value="GDHRDH"/>
</dbReference>